<dbReference type="Pfam" id="PF00126">
    <property type="entry name" value="HTH_1"/>
    <property type="match status" value="1"/>
</dbReference>
<dbReference type="InterPro" id="IPR036388">
    <property type="entry name" value="WH-like_DNA-bd_sf"/>
</dbReference>
<dbReference type="InterPro" id="IPR005119">
    <property type="entry name" value="LysR_subst-bd"/>
</dbReference>
<dbReference type="PANTHER" id="PTHR30346:SF0">
    <property type="entry name" value="HCA OPERON TRANSCRIPTIONAL ACTIVATOR HCAR"/>
    <property type="match status" value="1"/>
</dbReference>
<dbReference type="GO" id="GO:0003677">
    <property type="term" value="F:DNA binding"/>
    <property type="evidence" value="ECO:0007669"/>
    <property type="project" value="UniProtKB-KW"/>
</dbReference>
<dbReference type="HOGENOM" id="CLU_039613_6_4_11"/>
<dbReference type="Pfam" id="PF03466">
    <property type="entry name" value="LysR_substrate"/>
    <property type="match status" value="1"/>
</dbReference>
<comment type="similarity">
    <text evidence="1">Belongs to the LysR transcriptional regulatory family.</text>
</comment>
<feature type="domain" description="HTH lysR-type" evidence="6">
    <location>
        <begin position="5"/>
        <end position="62"/>
    </location>
</feature>
<evidence type="ECO:0000313" key="7">
    <source>
        <dbReference type="EMBL" id="ADP80652.1"/>
    </source>
</evidence>
<accession>E3J554</accession>
<dbReference type="SUPFAM" id="SSF46785">
    <property type="entry name" value="Winged helix' DNA-binding domain"/>
    <property type="match status" value="1"/>
</dbReference>
<evidence type="ECO:0000256" key="5">
    <source>
        <dbReference type="SAM" id="MobiDB-lite"/>
    </source>
</evidence>
<reference evidence="7 8" key="1">
    <citation type="submission" date="2010-10" db="EMBL/GenBank/DDBJ databases">
        <title>Complete sequence of Frankia sp. EuI1c.</title>
        <authorList>
            <consortium name="US DOE Joint Genome Institute"/>
            <person name="Lucas S."/>
            <person name="Copeland A."/>
            <person name="Lapidus A."/>
            <person name="Cheng J.-F."/>
            <person name="Bruce D."/>
            <person name="Goodwin L."/>
            <person name="Pitluck S."/>
            <person name="Chertkov O."/>
            <person name="Detter J.C."/>
            <person name="Han C."/>
            <person name="Tapia R."/>
            <person name="Land M."/>
            <person name="Hauser L."/>
            <person name="Jeffries C."/>
            <person name="Kyrpides N."/>
            <person name="Ivanova N."/>
            <person name="Mikhailova N."/>
            <person name="Beauchemin N."/>
            <person name="Sen A."/>
            <person name="Sur S.A."/>
            <person name="Gtari M."/>
            <person name="Wall L."/>
            <person name="Tisa L."/>
            <person name="Woyke T."/>
        </authorList>
    </citation>
    <scope>NUCLEOTIDE SEQUENCE [LARGE SCALE GENOMIC DNA]</scope>
    <source>
        <strain evidence="8">DSM 45817 / CECT 9037 / EuI1c</strain>
    </source>
</reference>
<dbReference type="PROSITE" id="PS50931">
    <property type="entry name" value="HTH_LYSR"/>
    <property type="match status" value="1"/>
</dbReference>
<keyword evidence="8" id="KW-1185">Reference proteome</keyword>
<dbReference type="AlphaFoldDB" id="E3J554"/>
<dbReference type="KEGG" id="fri:FraEuI1c_2619"/>
<gene>
    <name evidence="7" type="ordered locus">FraEuI1c_2619</name>
</gene>
<dbReference type="EMBL" id="CP002299">
    <property type="protein sequence ID" value="ADP80652.1"/>
    <property type="molecule type" value="Genomic_DNA"/>
</dbReference>
<feature type="region of interest" description="Disordered" evidence="5">
    <location>
        <begin position="302"/>
        <end position="329"/>
    </location>
</feature>
<sequence>METKLELRHLVYFLAVADERHFGRAAAKLFIGQPTLSQQLQRLERQLGVELFARTSHDVRLTPAGHAFRAEAEQVLEHARRAVETAREAASGRVGKITIGFNFAAGQQVLRPTLRRLSRDYPGLSTTLWEGLSGPQLSAVSEGRIDVALVYSSLPPKPLLTRRVSTASLSAMVTRHHPWAGREEVAFRELADQPIVLPRRERSPAMYDAVFAAAERCGIPLTVAAEVEDAGSTAVMVEALQAVAFISDARPRRPTEDLVAIRIVNPVPRVGVRAVWRPDSQPAVGAFLTSLEAAAPFPSQLGERTVRVPAQGGEVERGAAGPGDEDRDA</sequence>
<dbReference type="eggNOG" id="COG0583">
    <property type="taxonomic scope" value="Bacteria"/>
</dbReference>
<dbReference type="PRINTS" id="PR00039">
    <property type="entry name" value="HTHLYSR"/>
</dbReference>
<dbReference type="PANTHER" id="PTHR30346">
    <property type="entry name" value="TRANSCRIPTIONAL DUAL REGULATOR HCAR-RELATED"/>
    <property type="match status" value="1"/>
</dbReference>
<keyword evidence="4" id="KW-0804">Transcription</keyword>
<keyword evidence="2" id="KW-0805">Transcription regulation</keyword>
<evidence type="ECO:0000313" key="8">
    <source>
        <dbReference type="Proteomes" id="UP000002484"/>
    </source>
</evidence>
<dbReference type="FunFam" id="1.10.10.10:FF:000001">
    <property type="entry name" value="LysR family transcriptional regulator"/>
    <property type="match status" value="1"/>
</dbReference>
<protein>
    <submittedName>
        <fullName evidence="7">Transcriptional regulator, LysR family</fullName>
    </submittedName>
</protein>
<evidence type="ECO:0000256" key="3">
    <source>
        <dbReference type="ARBA" id="ARBA00023125"/>
    </source>
</evidence>
<dbReference type="InterPro" id="IPR000847">
    <property type="entry name" value="LysR_HTH_N"/>
</dbReference>
<dbReference type="GO" id="GO:0032993">
    <property type="term" value="C:protein-DNA complex"/>
    <property type="evidence" value="ECO:0007669"/>
    <property type="project" value="TreeGrafter"/>
</dbReference>
<dbReference type="InterPro" id="IPR036390">
    <property type="entry name" value="WH_DNA-bd_sf"/>
</dbReference>
<evidence type="ECO:0000256" key="1">
    <source>
        <dbReference type="ARBA" id="ARBA00009437"/>
    </source>
</evidence>
<dbReference type="GO" id="GO:0003700">
    <property type="term" value="F:DNA-binding transcription factor activity"/>
    <property type="evidence" value="ECO:0007669"/>
    <property type="project" value="InterPro"/>
</dbReference>
<dbReference type="OrthoDB" id="3636008at2"/>
<dbReference type="Gene3D" id="3.40.190.10">
    <property type="entry name" value="Periplasmic binding protein-like II"/>
    <property type="match status" value="2"/>
</dbReference>
<evidence type="ECO:0000256" key="2">
    <source>
        <dbReference type="ARBA" id="ARBA00023015"/>
    </source>
</evidence>
<name>E3J554_PSEI1</name>
<dbReference type="Proteomes" id="UP000002484">
    <property type="component" value="Chromosome"/>
</dbReference>
<evidence type="ECO:0000256" key="4">
    <source>
        <dbReference type="ARBA" id="ARBA00023163"/>
    </source>
</evidence>
<organism evidence="7 8">
    <name type="scientific">Pseudofrankia inefficax (strain DSM 45817 / CECT 9037 / DDB 130130 / EuI1c)</name>
    <name type="common">Frankia inefficax</name>
    <dbReference type="NCBI Taxonomy" id="298654"/>
    <lineage>
        <taxon>Bacteria</taxon>
        <taxon>Bacillati</taxon>
        <taxon>Actinomycetota</taxon>
        <taxon>Actinomycetes</taxon>
        <taxon>Frankiales</taxon>
        <taxon>Frankiaceae</taxon>
        <taxon>Pseudofrankia</taxon>
    </lineage>
</organism>
<dbReference type="RefSeq" id="WP_013423770.1">
    <property type="nucleotide sequence ID" value="NC_014666.1"/>
</dbReference>
<dbReference type="STRING" id="298654.FraEuI1c_2619"/>
<dbReference type="CDD" id="cd08414">
    <property type="entry name" value="PBP2_LTTR_aromatics_like"/>
    <property type="match status" value="1"/>
</dbReference>
<dbReference type="SUPFAM" id="SSF53850">
    <property type="entry name" value="Periplasmic binding protein-like II"/>
    <property type="match status" value="1"/>
</dbReference>
<dbReference type="InParanoid" id="E3J554"/>
<evidence type="ECO:0000259" key="6">
    <source>
        <dbReference type="PROSITE" id="PS50931"/>
    </source>
</evidence>
<proteinExistence type="inferred from homology"/>
<dbReference type="Gene3D" id="1.10.10.10">
    <property type="entry name" value="Winged helix-like DNA-binding domain superfamily/Winged helix DNA-binding domain"/>
    <property type="match status" value="1"/>
</dbReference>
<keyword evidence="3" id="KW-0238">DNA-binding</keyword>